<feature type="binding site" evidence="5">
    <location>
        <begin position="99"/>
        <end position="101"/>
    </location>
    <ligand>
        <name>substrate</name>
    </ligand>
</feature>
<keyword evidence="4 5" id="KW-0456">Lyase</keyword>
<dbReference type="Gene3D" id="1.10.275.10">
    <property type="entry name" value="Fumarase/aspartase (N-terminal domain)"/>
    <property type="match status" value="1"/>
</dbReference>
<evidence type="ECO:0000256" key="4">
    <source>
        <dbReference type="ARBA" id="ARBA00023239"/>
    </source>
</evidence>
<dbReference type="STRING" id="519424.AZF04_04850"/>
<dbReference type="FunFam" id="1.20.200.10:FF:000001">
    <property type="entry name" value="Fumarate hydratase, mitochondrial"/>
    <property type="match status" value="1"/>
</dbReference>
<comment type="pathway">
    <text evidence="5">Carbohydrate metabolism; tricarboxylic acid cycle; (S)-malate from fumarate: step 1/1.</text>
</comment>
<dbReference type="SUPFAM" id="SSF48557">
    <property type="entry name" value="L-aspartase-like"/>
    <property type="match status" value="1"/>
</dbReference>
<dbReference type="FunFam" id="1.10.40.30:FF:000002">
    <property type="entry name" value="Fumarate hydratase class II"/>
    <property type="match status" value="1"/>
</dbReference>
<dbReference type="GO" id="GO:0006106">
    <property type="term" value="P:fumarate metabolic process"/>
    <property type="evidence" value="ECO:0007669"/>
    <property type="project" value="InterPro"/>
</dbReference>
<comment type="caution">
    <text evidence="8">The sequence shown here is derived from an EMBL/GenBank/DDBJ whole genome shotgun (WGS) entry which is preliminary data.</text>
</comment>
<dbReference type="GO" id="GO:0006108">
    <property type="term" value="P:malate metabolic process"/>
    <property type="evidence" value="ECO:0007669"/>
    <property type="project" value="TreeGrafter"/>
</dbReference>
<dbReference type="EC" id="4.2.1.2" evidence="5"/>
<evidence type="ECO:0000256" key="2">
    <source>
        <dbReference type="ARBA" id="ARBA00009084"/>
    </source>
</evidence>
<dbReference type="InterPro" id="IPR005677">
    <property type="entry name" value="Fum_hydII"/>
</dbReference>
<dbReference type="Pfam" id="PF10415">
    <property type="entry name" value="FumaraseC_C"/>
    <property type="match status" value="1"/>
</dbReference>
<dbReference type="PRINTS" id="PR00149">
    <property type="entry name" value="FUMRATELYASE"/>
</dbReference>
<dbReference type="Gene3D" id="1.20.200.10">
    <property type="entry name" value="Fumarase/aspartase (Central domain)"/>
    <property type="match status" value="1"/>
</dbReference>
<comment type="catalytic activity">
    <reaction evidence="5">
        <text>(S)-malate = fumarate + H2O</text>
        <dbReference type="Rhea" id="RHEA:12460"/>
        <dbReference type="ChEBI" id="CHEBI:15377"/>
        <dbReference type="ChEBI" id="CHEBI:15589"/>
        <dbReference type="ChEBI" id="CHEBI:29806"/>
        <dbReference type="EC" id="4.2.1.2"/>
    </reaction>
</comment>
<evidence type="ECO:0000259" key="6">
    <source>
        <dbReference type="Pfam" id="PF00206"/>
    </source>
</evidence>
<dbReference type="PROSITE" id="PS00163">
    <property type="entry name" value="FUMARATE_LYASES"/>
    <property type="match status" value="1"/>
</dbReference>
<comment type="similarity">
    <text evidence="2 5">Belongs to the class-II fumarase/aspartase family. Fumarase subfamily.</text>
</comment>
<dbReference type="NCBIfam" id="TIGR00979">
    <property type="entry name" value="fumC_II"/>
    <property type="match status" value="1"/>
</dbReference>
<feature type="site" description="Important for catalytic activity" evidence="5">
    <location>
        <position position="331"/>
    </location>
</feature>
<dbReference type="InterPro" id="IPR024083">
    <property type="entry name" value="Fumarase/histidase_N"/>
</dbReference>
<keyword evidence="5" id="KW-0963">Cytoplasm</keyword>
<dbReference type="PANTHER" id="PTHR11444:SF1">
    <property type="entry name" value="FUMARATE HYDRATASE, MITOCHONDRIAL"/>
    <property type="match status" value="1"/>
</dbReference>
<dbReference type="CDD" id="cd01362">
    <property type="entry name" value="Fumarase_classII"/>
    <property type="match status" value="1"/>
</dbReference>
<dbReference type="FunFam" id="1.10.275.10:FF:000001">
    <property type="entry name" value="Fumarate hydratase, mitochondrial"/>
    <property type="match status" value="1"/>
</dbReference>
<dbReference type="RefSeq" id="WP_061948424.1">
    <property type="nucleotide sequence ID" value="NZ_LTAO01000012.1"/>
</dbReference>
<dbReference type="Proteomes" id="UP000075806">
    <property type="component" value="Unassembled WGS sequence"/>
</dbReference>
<keyword evidence="9" id="KW-1185">Reference proteome</keyword>
<comment type="function">
    <text evidence="5">Involved in the TCA cycle. Catalyzes the stereospecific interconversion of fumarate to L-malate.</text>
</comment>
<feature type="active site" evidence="5">
    <location>
        <position position="318"/>
    </location>
</feature>
<dbReference type="OrthoDB" id="9802809at2"/>
<evidence type="ECO:0000256" key="1">
    <source>
        <dbReference type="ARBA" id="ARBA00001494"/>
    </source>
</evidence>
<proteinExistence type="inferred from homology"/>
<dbReference type="GO" id="GO:0008797">
    <property type="term" value="F:aspartate ammonia-lyase activity"/>
    <property type="evidence" value="ECO:0007669"/>
    <property type="project" value="UniProtKB-EC"/>
</dbReference>
<dbReference type="Pfam" id="PF00206">
    <property type="entry name" value="Lyase_1"/>
    <property type="match status" value="1"/>
</dbReference>
<accession>A0A162E9I4</accession>
<feature type="binding site" description="in site B" evidence="5">
    <location>
        <begin position="129"/>
        <end position="132"/>
    </location>
    <ligand>
        <name>substrate</name>
    </ligand>
</feature>
<dbReference type="InterPro" id="IPR022761">
    <property type="entry name" value="Fumarate_lyase_N"/>
</dbReference>
<name>A0A162E9I4_9BACI</name>
<dbReference type="Gene3D" id="1.10.40.30">
    <property type="entry name" value="Fumarase/aspartase (C-terminal domain)"/>
    <property type="match status" value="1"/>
</dbReference>
<protein>
    <recommendedName>
        <fullName evidence="5">Fumarate hydratase class II</fullName>
        <shortName evidence="5">Fumarase C</shortName>
        <ecNumber evidence="5">4.2.1.2</ecNumber>
    </recommendedName>
    <alternativeName>
        <fullName evidence="5">Aerobic fumarase</fullName>
    </alternativeName>
    <alternativeName>
        <fullName evidence="5">Iron-independent fumarase</fullName>
    </alternativeName>
</protein>
<dbReference type="NCBIfam" id="NF008909">
    <property type="entry name" value="PRK12273.1"/>
    <property type="match status" value="1"/>
</dbReference>
<dbReference type="PANTHER" id="PTHR11444">
    <property type="entry name" value="ASPARTATEAMMONIA/ARGININOSUCCINATE/ADENYLOSUCCINATE LYASE"/>
    <property type="match status" value="1"/>
</dbReference>
<dbReference type="InterPro" id="IPR020557">
    <property type="entry name" value="Fumarate_lyase_CS"/>
</dbReference>
<comment type="miscellaneous">
    <text evidence="5">There are 2 substrate-binding sites: the catalytic A site, and the non-catalytic B site that may play a role in the transfer of substrate or product between the active site and the solvent. Alternatively, the B site may bind allosteric effectors.</text>
</comment>
<feature type="binding site" evidence="5">
    <location>
        <position position="187"/>
    </location>
    <ligand>
        <name>substrate</name>
    </ligand>
</feature>
<dbReference type="InterPro" id="IPR000362">
    <property type="entry name" value="Fumarate_lyase_fam"/>
</dbReference>
<feature type="binding site" evidence="5">
    <location>
        <begin position="324"/>
        <end position="326"/>
    </location>
    <ligand>
        <name>substrate</name>
    </ligand>
</feature>
<evidence type="ECO:0000256" key="5">
    <source>
        <dbReference type="HAMAP-Rule" id="MF_00743"/>
    </source>
</evidence>
<evidence type="ECO:0000256" key="3">
    <source>
        <dbReference type="ARBA" id="ARBA00022532"/>
    </source>
</evidence>
<evidence type="ECO:0000259" key="7">
    <source>
        <dbReference type="Pfam" id="PF10415"/>
    </source>
</evidence>
<reference evidence="8" key="1">
    <citation type="submission" date="2016-02" db="EMBL/GenBank/DDBJ databases">
        <title>Genome sequence of Bacillus trypoxylicola KCTC 13244(T).</title>
        <authorList>
            <person name="Jeong H."/>
            <person name="Park S.-H."/>
            <person name="Choi S.-K."/>
        </authorList>
    </citation>
    <scope>NUCLEOTIDE SEQUENCE [LARGE SCALE GENOMIC DNA]</scope>
    <source>
        <strain evidence="8">KCTC 13244</strain>
    </source>
</reference>
<dbReference type="GO" id="GO:0006099">
    <property type="term" value="P:tricarboxylic acid cycle"/>
    <property type="evidence" value="ECO:0007669"/>
    <property type="project" value="UniProtKB-UniRule"/>
</dbReference>
<dbReference type="EMBL" id="LTAO01000012">
    <property type="protein sequence ID" value="KYG32102.1"/>
    <property type="molecule type" value="Genomic_DNA"/>
</dbReference>
<feature type="binding site" evidence="5">
    <location>
        <begin position="139"/>
        <end position="141"/>
    </location>
    <ligand>
        <name>substrate</name>
    </ligand>
</feature>
<evidence type="ECO:0000313" key="8">
    <source>
        <dbReference type="EMBL" id="KYG32102.1"/>
    </source>
</evidence>
<dbReference type="InterPro" id="IPR018951">
    <property type="entry name" value="Fumarase_C_C"/>
</dbReference>
<dbReference type="HAMAP" id="MF_00743">
    <property type="entry name" value="FumaraseC"/>
    <property type="match status" value="1"/>
</dbReference>
<feature type="domain" description="Fumarase C C-terminal" evidence="7">
    <location>
        <begin position="408"/>
        <end position="460"/>
    </location>
</feature>
<sequence length="470" mass="52163">MDQSFRIERDTLGNMNVPATKLWGAQTQRSLENFPIGEEKMPRPLLFSLAELKKACAIVNGELNQLSKAKVESIVYAAEQILTGNYDDHFPLVVWQTGSGTQTNMNMNEVLANIANQYLKQKGIKEIVHPNDDVNRSQSSNDTFPTAMHIATITETETVLLPELKRWQHTLLKKEQLFSSTLKIGRTHLQDATPLSFGQEISAWTEMIIKTEKMVKNSLDSIRELAIGGTAVGTGLNAPYKFGEKVCEQLSLQTGHTFQKAQNYFHALTSHDQLTYYHGALKALAADLFKIANDIRLLASGPRAGINEILISANEPGSSIMPGKVNPTQSEAMTMIVSQVFGNDTTISFAASQGHYQLNVFKPVIIFNVLQSIRLLGDGLKSFHDRCLIGIEVNKEKMKKNVEQSLMLVTALNPHIGYEKAASIAKTAFSQNITLKEAAQQLGFLTPEQFDLLVKPEEMVCVKKPEQDSK</sequence>
<keyword evidence="3 5" id="KW-0816">Tricarboxylic acid cycle</keyword>
<gene>
    <name evidence="5" type="primary">fumC</name>
    <name evidence="8" type="ORF">AZF04_04850</name>
</gene>
<dbReference type="UniPathway" id="UPA00223">
    <property type="reaction ID" value="UER01007"/>
</dbReference>
<organism evidence="8 9">
    <name type="scientific">Alkalihalobacillus trypoxylicola</name>
    <dbReference type="NCBI Taxonomy" id="519424"/>
    <lineage>
        <taxon>Bacteria</taxon>
        <taxon>Bacillati</taxon>
        <taxon>Bacillota</taxon>
        <taxon>Bacilli</taxon>
        <taxon>Bacillales</taxon>
        <taxon>Bacillaceae</taxon>
        <taxon>Alkalihalobacillus</taxon>
    </lineage>
</organism>
<feature type="active site" description="Proton donor/acceptor" evidence="5">
    <location>
        <position position="188"/>
    </location>
</feature>
<comment type="subunit">
    <text evidence="5">Homotetramer.</text>
</comment>
<comment type="catalytic activity">
    <reaction evidence="1">
        <text>L-aspartate = fumarate + NH4(+)</text>
        <dbReference type="Rhea" id="RHEA:16601"/>
        <dbReference type="ChEBI" id="CHEBI:28938"/>
        <dbReference type="ChEBI" id="CHEBI:29806"/>
        <dbReference type="ChEBI" id="CHEBI:29991"/>
        <dbReference type="EC" id="4.3.1.1"/>
    </reaction>
</comment>
<dbReference type="AlphaFoldDB" id="A0A162E9I4"/>
<evidence type="ECO:0000313" key="9">
    <source>
        <dbReference type="Proteomes" id="UP000075806"/>
    </source>
</evidence>
<comment type="subcellular location">
    <subcellularLocation>
        <location evidence="5">Cytoplasm</location>
    </subcellularLocation>
</comment>
<feature type="binding site" evidence="5">
    <location>
        <position position="319"/>
    </location>
    <ligand>
        <name>substrate</name>
    </ligand>
</feature>
<dbReference type="GO" id="GO:0004333">
    <property type="term" value="F:fumarate hydratase activity"/>
    <property type="evidence" value="ECO:0007669"/>
    <property type="project" value="UniProtKB-UniRule"/>
</dbReference>
<feature type="domain" description="Fumarate lyase N-terminal" evidence="6">
    <location>
        <begin position="13"/>
        <end position="342"/>
    </location>
</feature>
<dbReference type="InterPro" id="IPR008948">
    <property type="entry name" value="L-Aspartase-like"/>
</dbReference>
<dbReference type="GO" id="GO:0005737">
    <property type="term" value="C:cytoplasm"/>
    <property type="evidence" value="ECO:0007669"/>
    <property type="project" value="UniProtKB-SubCell"/>
</dbReference>